<accession>A0ABT4IH60</accession>
<reference evidence="11" key="1">
    <citation type="submission" date="2022-12" db="EMBL/GenBank/DDBJ databases">
        <title>Isolation and characterisation of novel Methanocorpusculum spp. from native Australian herbivores indicates the genus is ancestrally host-associated.</title>
        <authorList>
            <person name="Volmer J.G."/>
            <person name="Soo R.M."/>
            <person name="Evans P.N."/>
            <person name="Hoedt E.C."/>
            <person name="Astorga Alsina A.L."/>
            <person name="Woodcroft B.J."/>
            <person name="Tyson G.W."/>
            <person name="Hugenholtz P."/>
            <person name="Morrison M."/>
        </authorList>
    </citation>
    <scope>NUCLEOTIDE SEQUENCE</scope>
    <source>
        <strain evidence="11">MG</strain>
    </source>
</reference>
<sequence>MRSIVEEALSRKRFEETARDNSAVSAIYDAEDEVELTPRREQAYPEYESPAPEPVRAAPVPTPRPAIDPVSAPKQDIDFSSQYKYTPPAENHTDDDDEFDDILESLKTKITVVGCGGGGSNTVARIFEEGVEGAEIYALNTDAQHLSMLRGRVGKRILIGRQTTKGLGAGAMPQRGEEAALESEDVIRQSINGSNMVFVTAGLGGGTGTGSAPIVAKIAKEVGALTIAIVTLPFTSESATRMENAEIGLERLREVADTVIVIPNDRILEVVPRLPLSQAFKVADEVLMRAVKGITELITLPGLVNLDFADVRTVMEQGGIAMIGMGESDSEDKATDSIKKALRSPLLDVDITGATAALINVIGGPDMTMFEAEGVVQEVYQRIDPGARIIWGVQVDPEMEGRMRTMLIVTGVQSPQIYGKQEQTYTAPQSSQVQKSKFEIDFLR</sequence>
<keyword evidence="12" id="KW-1185">Reference proteome</keyword>
<dbReference type="InterPro" id="IPR003008">
    <property type="entry name" value="Tubulin_FtsZ_GTPase"/>
</dbReference>
<dbReference type="Pfam" id="PF12327">
    <property type="entry name" value="FtsZ_C"/>
    <property type="match status" value="1"/>
</dbReference>
<comment type="caution">
    <text evidence="11">The sequence shown here is derived from an EMBL/GenBank/DDBJ whole genome shotgun (WGS) entry which is preliminary data.</text>
</comment>
<feature type="domain" description="Tubulin/FtsZ GTPase" evidence="9">
    <location>
        <begin position="109"/>
        <end position="302"/>
    </location>
</feature>
<name>A0ABT4IH60_9EURY</name>
<dbReference type="SUPFAM" id="SSF52490">
    <property type="entry name" value="Tubulin nucleotide-binding domain-like"/>
    <property type="match status" value="1"/>
</dbReference>
<organism evidence="11 12">
    <name type="scientific">Methanocorpusculum petauri</name>
    <dbReference type="NCBI Taxonomy" id="3002863"/>
    <lineage>
        <taxon>Archaea</taxon>
        <taxon>Methanobacteriati</taxon>
        <taxon>Methanobacteriota</taxon>
        <taxon>Stenosarchaea group</taxon>
        <taxon>Methanomicrobia</taxon>
        <taxon>Methanomicrobiales</taxon>
        <taxon>Methanocorpusculaceae</taxon>
        <taxon>Methanocorpusculum</taxon>
    </lineage>
</organism>
<dbReference type="Gene3D" id="3.40.50.1440">
    <property type="entry name" value="Tubulin/FtsZ, GTPase domain"/>
    <property type="match status" value="1"/>
</dbReference>
<proteinExistence type="inferred from homology"/>
<dbReference type="InterPro" id="IPR036525">
    <property type="entry name" value="Tubulin/FtsZ_GTPase_sf"/>
</dbReference>
<keyword evidence="5 7" id="KW-0131">Cell cycle</keyword>
<evidence type="ECO:0000256" key="3">
    <source>
        <dbReference type="ARBA" id="ARBA00023134"/>
    </source>
</evidence>
<dbReference type="InterPro" id="IPR008280">
    <property type="entry name" value="Tub_FtsZ_C"/>
</dbReference>
<dbReference type="SMART" id="SM00864">
    <property type="entry name" value="Tubulin"/>
    <property type="match status" value="1"/>
</dbReference>
<feature type="binding site" evidence="5">
    <location>
        <begin position="117"/>
        <end position="121"/>
    </location>
    <ligand>
        <name>GTP</name>
        <dbReference type="ChEBI" id="CHEBI:37565"/>
    </ligand>
</feature>
<dbReference type="Pfam" id="PF00091">
    <property type="entry name" value="Tubulin"/>
    <property type="match status" value="1"/>
</dbReference>
<feature type="binding site" evidence="5">
    <location>
        <begin position="206"/>
        <end position="208"/>
    </location>
    <ligand>
        <name>GTP</name>
        <dbReference type="ChEBI" id="CHEBI:37565"/>
    </ligand>
</feature>
<dbReference type="InterPro" id="IPR020805">
    <property type="entry name" value="Cell_div_FtsZ_CS"/>
</dbReference>
<dbReference type="InterPro" id="IPR000158">
    <property type="entry name" value="Cell_div_FtsZ"/>
</dbReference>
<dbReference type="PANTHER" id="PTHR30314">
    <property type="entry name" value="CELL DIVISION PROTEIN FTSZ-RELATED"/>
    <property type="match status" value="1"/>
</dbReference>
<evidence type="ECO:0000256" key="1">
    <source>
        <dbReference type="ARBA" id="ARBA00009690"/>
    </source>
</evidence>
<evidence type="ECO:0000259" key="9">
    <source>
        <dbReference type="SMART" id="SM00864"/>
    </source>
</evidence>
<dbReference type="PRINTS" id="PR00423">
    <property type="entry name" value="CELLDVISFTSZ"/>
</dbReference>
<dbReference type="SMART" id="SM00865">
    <property type="entry name" value="Tubulin_C"/>
    <property type="match status" value="1"/>
</dbReference>
<evidence type="ECO:0000259" key="10">
    <source>
        <dbReference type="SMART" id="SM00865"/>
    </source>
</evidence>
<keyword evidence="2 5" id="KW-0547">Nucleotide-binding</keyword>
<keyword evidence="5 7" id="KW-0132">Cell division</keyword>
<feature type="binding site" evidence="5">
    <location>
        <position position="284"/>
    </location>
    <ligand>
        <name>GTP</name>
        <dbReference type="ChEBI" id="CHEBI:37565"/>
    </ligand>
</feature>
<keyword evidence="3 5" id="KW-0342">GTP-binding</keyword>
<dbReference type="PROSITE" id="PS01135">
    <property type="entry name" value="FTSZ_2"/>
    <property type="match status" value="1"/>
</dbReference>
<feature type="compositionally biased region" description="Low complexity" evidence="8">
    <location>
        <begin position="44"/>
        <end position="59"/>
    </location>
</feature>
<dbReference type="InterPro" id="IPR024757">
    <property type="entry name" value="FtsZ_C"/>
</dbReference>
<feature type="region of interest" description="Disordered" evidence="8">
    <location>
        <begin position="37"/>
        <end position="63"/>
    </location>
</feature>
<evidence type="ECO:0000256" key="5">
    <source>
        <dbReference type="HAMAP-Rule" id="MF_00909"/>
    </source>
</evidence>
<evidence type="ECO:0000256" key="8">
    <source>
        <dbReference type="SAM" id="MobiDB-lite"/>
    </source>
</evidence>
<keyword evidence="4 5" id="KW-0717">Septation</keyword>
<comment type="function">
    <text evidence="5">Essential cell division protein that forms a contractile ring structure (Z ring) at the future cell division site. The regulation of the ring assembly controls the timing and the location of cell division. One of the functions of the FtsZ ring is to recruit other cell division proteins to the septum to produce a new cell wall between the dividing cells. Binds GTP and shows GTPase activity.</text>
</comment>
<feature type="domain" description="Tubulin/FtsZ 2-layer sandwich" evidence="10">
    <location>
        <begin position="304"/>
        <end position="421"/>
    </location>
</feature>
<feature type="binding site" evidence="5">
    <location>
        <position position="241"/>
    </location>
    <ligand>
        <name>GTP</name>
        <dbReference type="ChEBI" id="CHEBI:37565"/>
    </ligand>
</feature>
<evidence type="ECO:0000256" key="7">
    <source>
        <dbReference type="RuleBase" id="RU003360"/>
    </source>
</evidence>
<comment type="similarity">
    <text evidence="1 5 7">Belongs to the FtsZ family.</text>
</comment>
<dbReference type="InterPro" id="IPR018316">
    <property type="entry name" value="Tubulin/FtsZ_2-layer-sand-dom"/>
</dbReference>
<dbReference type="RefSeq" id="WP_268924701.1">
    <property type="nucleotide sequence ID" value="NZ_JAPTGB010000007.1"/>
</dbReference>
<dbReference type="HAMAP" id="MF_00909">
    <property type="entry name" value="FtsZ"/>
    <property type="match status" value="1"/>
</dbReference>
<feature type="binding site" evidence="5">
    <location>
        <position position="237"/>
    </location>
    <ligand>
        <name>GTP</name>
        <dbReference type="ChEBI" id="CHEBI:37565"/>
    </ligand>
</feature>
<dbReference type="GO" id="GO:0051301">
    <property type="term" value="P:cell division"/>
    <property type="evidence" value="ECO:0007669"/>
    <property type="project" value="UniProtKB-KW"/>
</dbReference>
<dbReference type="CDD" id="cd02201">
    <property type="entry name" value="FtsZ_type1"/>
    <property type="match status" value="1"/>
</dbReference>
<dbReference type="PANTHER" id="PTHR30314:SF3">
    <property type="entry name" value="MITOCHONDRIAL DIVISION PROTEIN FSZA"/>
    <property type="match status" value="1"/>
</dbReference>
<evidence type="ECO:0000313" key="11">
    <source>
        <dbReference type="EMBL" id="MCZ0860490.1"/>
    </source>
</evidence>
<evidence type="ECO:0000256" key="4">
    <source>
        <dbReference type="ARBA" id="ARBA00023210"/>
    </source>
</evidence>
<keyword evidence="5" id="KW-0963">Cytoplasm</keyword>
<protein>
    <recommendedName>
        <fullName evidence="5 6">Cell division protein FtsZ</fullName>
    </recommendedName>
</protein>
<comment type="subcellular location">
    <subcellularLocation>
        <location evidence="5">Cytoplasm</location>
    </subcellularLocation>
    <text evidence="5">Assembles at midcell at the inner surface of the cytoplasmic membrane.</text>
</comment>
<dbReference type="NCBIfam" id="TIGR00065">
    <property type="entry name" value="ftsZ"/>
    <property type="match status" value="1"/>
</dbReference>
<dbReference type="EMBL" id="JAPTGB010000007">
    <property type="protein sequence ID" value="MCZ0860490.1"/>
    <property type="molecule type" value="Genomic_DNA"/>
</dbReference>
<evidence type="ECO:0000313" key="12">
    <source>
        <dbReference type="Proteomes" id="UP001141422"/>
    </source>
</evidence>
<dbReference type="SUPFAM" id="SSF55307">
    <property type="entry name" value="Tubulin C-terminal domain-like"/>
    <property type="match status" value="1"/>
</dbReference>
<gene>
    <name evidence="5 11" type="primary">ftsZ</name>
    <name evidence="11" type="ORF">O0S10_04495</name>
</gene>
<dbReference type="InterPro" id="IPR045061">
    <property type="entry name" value="FtsZ/CetZ"/>
</dbReference>
<evidence type="ECO:0000256" key="2">
    <source>
        <dbReference type="ARBA" id="ARBA00022741"/>
    </source>
</evidence>
<evidence type="ECO:0000256" key="6">
    <source>
        <dbReference type="NCBIfam" id="TIGR00065"/>
    </source>
</evidence>
<comment type="subunit">
    <text evidence="5">Homodimer. Polymerizes to form a dynamic ring structure in a strictly GTP-dependent manner. Interacts directly with several other division proteins.</text>
</comment>
<dbReference type="Proteomes" id="UP001141422">
    <property type="component" value="Unassembled WGS sequence"/>
</dbReference>